<evidence type="ECO:0008006" key="3">
    <source>
        <dbReference type="Google" id="ProtNLM"/>
    </source>
</evidence>
<accession>A0A0G0LQ64</accession>
<dbReference type="NCBIfam" id="TIGR04258">
    <property type="entry name" value="4helix_suffix"/>
    <property type="match status" value="1"/>
</dbReference>
<dbReference type="STRING" id="1618573.UT19_C0016G0005"/>
<dbReference type="InterPro" id="IPR012657">
    <property type="entry name" value="23S_rRNA-intervening_sequence"/>
</dbReference>
<organism evidence="1 2">
    <name type="scientific">Candidatus Woesebacteria bacterium GW2011_GWB1_39_10b</name>
    <dbReference type="NCBI Taxonomy" id="1618573"/>
    <lineage>
        <taxon>Bacteria</taxon>
        <taxon>Candidatus Woeseibacteriota</taxon>
    </lineage>
</organism>
<dbReference type="AlphaFoldDB" id="A0A0G0LQ64"/>
<evidence type="ECO:0000313" key="1">
    <source>
        <dbReference type="EMBL" id="KKQ93192.1"/>
    </source>
</evidence>
<dbReference type="EMBL" id="LBVW01000016">
    <property type="protein sequence ID" value="KKQ93192.1"/>
    <property type="molecule type" value="Genomic_DNA"/>
</dbReference>
<reference evidence="1 2" key="1">
    <citation type="journal article" date="2015" name="Nature">
        <title>rRNA introns, odd ribosomes, and small enigmatic genomes across a large radiation of phyla.</title>
        <authorList>
            <person name="Brown C.T."/>
            <person name="Hug L.A."/>
            <person name="Thomas B.C."/>
            <person name="Sharon I."/>
            <person name="Castelle C.J."/>
            <person name="Singh A."/>
            <person name="Wilkins M.J."/>
            <person name="Williams K.H."/>
            <person name="Banfield J.F."/>
        </authorList>
    </citation>
    <scope>NUCLEOTIDE SEQUENCE [LARGE SCALE GENOMIC DNA]</scope>
</reference>
<dbReference type="InterPro" id="IPR026354">
    <property type="entry name" value="4helix_suffix_dom"/>
</dbReference>
<proteinExistence type="predicted"/>
<dbReference type="NCBIfam" id="TIGR02436">
    <property type="entry name" value="four helix bundle protein"/>
    <property type="match status" value="1"/>
</dbReference>
<protein>
    <recommendedName>
        <fullName evidence="3">S23 ribosomal protein</fullName>
    </recommendedName>
</protein>
<dbReference type="Proteomes" id="UP000034932">
    <property type="component" value="Unassembled WGS sequence"/>
</dbReference>
<comment type="caution">
    <text evidence="1">The sequence shown here is derived from an EMBL/GenBank/DDBJ whole genome shotgun (WGS) entry which is preliminary data.</text>
</comment>
<sequence length="196" mass="23166">MGEEITVISAIIFIMAITDNKENKGYKTLYFYIQSEIIYDFTVEFTSRYIKSPRTKDQIDQAGRSGKQNIAEGYLQKSIEGRLKLLGVARGSLEELLNDYQDFIRQKGLPLWKPESLQARKVRALAYKSYKSYNDYKNYISDPEEAANCMVCLINQTNRLLDQKLRWLEERFVKEGGFRENLFKKRMEFRKRLLRL</sequence>
<dbReference type="Gene3D" id="1.20.1440.60">
    <property type="entry name" value="23S rRNA-intervening sequence"/>
    <property type="match status" value="1"/>
</dbReference>
<gene>
    <name evidence="1" type="ORF">UT19_C0016G0005</name>
</gene>
<name>A0A0G0LQ64_9BACT</name>
<evidence type="ECO:0000313" key="2">
    <source>
        <dbReference type="Proteomes" id="UP000034932"/>
    </source>
</evidence>
<dbReference type="SUPFAM" id="SSF158446">
    <property type="entry name" value="IVS-encoded protein-like"/>
    <property type="match status" value="1"/>
</dbReference>
<dbReference type="InterPro" id="IPR036583">
    <property type="entry name" value="23S_rRNA_IVS_sf"/>
</dbReference>